<dbReference type="GO" id="GO:0005524">
    <property type="term" value="F:ATP binding"/>
    <property type="evidence" value="ECO:0007669"/>
    <property type="project" value="UniProtKB-KW"/>
</dbReference>
<dbReference type="GO" id="GO:0002143">
    <property type="term" value="P:tRNA wobble position uridine thiolation"/>
    <property type="evidence" value="ECO:0007669"/>
    <property type="project" value="TreeGrafter"/>
</dbReference>
<dbReference type="WBParaSite" id="SMUV_0000012401-mRNA-1">
    <property type="protein sequence ID" value="SMUV_0000012401-mRNA-1"/>
    <property type="gene ID" value="SMUV_0000012401"/>
</dbReference>
<evidence type="ECO:0000313" key="11">
    <source>
        <dbReference type="WBParaSite" id="SMUV_0000012401-mRNA-1"/>
    </source>
</evidence>
<accession>A0A158R3S2</accession>
<keyword evidence="2" id="KW-0820">tRNA-binding</keyword>
<keyword evidence="7" id="KW-0547">Nucleotide-binding</keyword>
<sequence>MVLQCAEIVLFICLNRFEFTYIFASRFLEDKDVHETITSEKQFTVGDKVAVGVSGGKDSTVLAYVLNKLNKRYNYGAQLFLVAVDEGIKGYRDDSLKAVEQNQKDYELPLKVLSYKDLYEWTMDEIVSKVGGKNNCTFCGVFRRQALERGAFMVGANKLATGHNADDVAETVLLNMLRGDIARLQRSATVAGADTVMPRIKPLRKCFEKEIVMYAHFQKLVYFSTECLYAPNAYRGYVREYVKELARIRPQTILNLIYSGENLDVRDEVALPKLTTCERCGFQSSSKVCKACLMLQGLNSNNPNLGIRKEVSCFYFHHYSTSKTI</sequence>
<feature type="domain" description="Cytoplasmic tRNA 2-thiolation protein 1 C-terminal" evidence="9">
    <location>
        <begin position="276"/>
        <end position="305"/>
    </location>
</feature>
<evidence type="ECO:0000259" key="9">
    <source>
        <dbReference type="Pfam" id="PF16503"/>
    </source>
</evidence>
<dbReference type="GO" id="GO:0002144">
    <property type="term" value="C:cytosolic tRNA wobble base thiouridylase complex"/>
    <property type="evidence" value="ECO:0007669"/>
    <property type="project" value="TreeGrafter"/>
</dbReference>
<feature type="binding site" evidence="7">
    <location>
        <position position="58"/>
    </location>
    <ligand>
        <name>ATP</name>
        <dbReference type="ChEBI" id="CHEBI:30616"/>
    </ligand>
</feature>
<dbReference type="InterPro" id="IPR014729">
    <property type="entry name" value="Rossmann-like_a/b/a_fold"/>
</dbReference>
<protein>
    <submittedName>
        <fullName evidence="11">Cytoplasmic tRNA 2-thiolation protein 1</fullName>
    </submittedName>
</protein>
<dbReference type="InterPro" id="IPR056369">
    <property type="entry name" value="CTU1-like_ATP-bd"/>
</dbReference>
<keyword evidence="7" id="KW-0067">ATP-binding</keyword>
<dbReference type="CDD" id="cd01713">
    <property type="entry name" value="CTU1-like"/>
    <property type="match status" value="1"/>
</dbReference>
<evidence type="ECO:0000313" key="10">
    <source>
        <dbReference type="Proteomes" id="UP000046393"/>
    </source>
</evidence>
<dbReference type="Gene3D" id="3.40.50.620">
    <property type="entry name" value="HUPs"/>
    <property type="match status" value="1"/>
</dbReference>
<feature type="binding site" evidence="7">
    <location>
        <position position="162"/>
    </location>
    <ligand>
        <name>ATP</name>
        <dbReference type="ChEBI" id="CHEBI:30616"/>
    </ligand>
</feature>
<feature type="binding site" evidence="7">
    <location>
        <position position="167"/>
    </location>
    <ligand>
        <name>ATP</name>
        <dbReference type="ChEBI" id="CHEBI:30616"/>
    </ligand>
</feature>
<feature type="domain" description="tRNA(Ile)-lysidine/2-thiocytidine synthase N-terminal" evidence="8">
    <location>
        <begin position="48"/>
        <end position="239"/>
    </location>
</feature>
<dbReference type="GO" id="GO:0005739">
    <property type="term" value="C:mitochondrion"/>
    <property type="evidence" value="ECO:0007669"/>
    <property type="project" value="TreeGrafter"/>
</dbReference>
<keyword evidence="3" id="KW-0808">Transferase</keyword>
<dbReference type="PIRSF" id="PIRSF004976">
    <property type="entry name" value="ATPase_YdaO"/>
    <property type="match status" value="1"/>
</dbReference>
<keyword evidence="10" id="KW-1185">Reference proteome</keyword>
<evidence type="ECO:0000256" key="7">
    <source>
        <dbReference type="PIRSR" id="PIRSR004976-51"/>
    </source>
</evidence>
<dbReference type="InterPro" id="IPR032442">
    <property type="entry name" value="CTU1_C"/>
</dbReference>
<dbReference type="Proteomes" id="UP000046393">
    <property type="component" value="Unplaced"/>
</dbReference>
<dbReference type="SUPFAM" id="SSF52402">
    <property type="entry name" value="Adenine nucleotide alpha hydrolases-like"/>
    <property type="match status" value="1"/>
</dbReference>
<feature type="binding site" evidence="7">
    <location>
        <position position="84"/>
    </location>
    <ligand>
        <name>ATP</name>
        <dbReference type="ChEBI" id="CHEBI:30616"/>
    </ligand>
</feature>
<dbReference type="InterPro" id="IPR035107">
    <property type="entry name" value="tRNA_thiolation_TtcA_Ctu1"/>
</dbReference>
<dbReference type="GO" id="GO:0016740">
    <property type="term" value="F:transferase activity"/>
    <property type="evidence" value="ECO:0007669"/>
    <property type="project" value="UniProtKB-KW"/>
</dbReference>
<evidence type="ECO:0000259" key="8">
    <source>
        <dbReference type="Pfam" id="PF01171"/>
    </source>
</evidence>
<dbReference type="InterPro" id="IPR011063">
    <property type="entry name" value="TilS/TtcA_N"/>
</dbReference>
<evidence type="ECO:0000256" key="4">
    <source>
        <dbReference type="ARBA" id="ARBA00022694"/>
    </source>
</evidence>
<name>A0A158R3S2_9BILA</name>
<evidence type="ECO:0000256" key="1">
    <source>
        <dbReference type="ARBA" id="ARBA00022490"/>
    </source>
</evidence>
<proteinExistence type="predicted"/>
<keyword evidence="4" id="KW-0819">tRNA processing</keyword>
<keyword evidence="1" id="KW-0963">Cytoplasm</keyword>
<evidence type="ECO:0000256" key="5">
    <source>
        <dbReference type="ARBA" id="ARBA00022884"/>
    </source>
</evidence>
<dbReference type="Pfam" id="PF01171">
    <property type="entry name" value="ATP_bind_3"/>
    <property type="match status" value="1"/>
</dbReference>
<evidence type="ECO:0000256" key="6">
    <source>
        <dbReference type="ARBA" id="ARBA00060195"/>
    </source>
</evidence>
<evidence type="ECO:0000256" key="3">
    <source>
        <dbReference type="ARBA" id="ARBA00022679"/>
    </source>
</evidence>
<dbReference type="GO" id="GO:0000049">
    <property type="term" value="F:tRNA binding"/>
    <property type="evidence" value="ECO:0007669"/>
    <property type="project" value="UniProtKB-KW"/>
</dbReference>
<dbReference type="Pfam" id="PF16503">
    <property type="entry name" value="zn-ribbon_14"/>
    <property type="match status" value="1"/>
</dbReference>
<keyword evidence="5" id="KW-0694">RNA-binding</keyword>
<dbReference type="AlphaFoldDB" id="A0A158R3S2"/>
<reference evidence="11" key="1">
    <citation type="submission" date="2016-04" db="UniProtKB">
        <authorList>
            <consortium name="WormBaseParasite"/>
        </authorList>
    </citation>
    <scope>IDENTIFICATION</scope>
</reference>
<dbReference type="STRING" id="451379.A0A158R3S2"/>
<feature type="binding site" evidence="7">
    <location>
        <begin position="52"/>
        <end position="54"/>
    </location>
    <ligand>
        <name>ATP</name>
        <dbReference type="ChEBI" id="CHEBI:30616"/>
    </ligand>
</feature>
<dbReference type="FunFam" id="3.40.50.620:FF:000132">
    <property type="entry name" value="Cytoplasmic tRNA 2-thiolation protein 1"/>
    <property type="match status" value="1"/>
</dbReference>
<evidence type="ECO:0000256" key="2">
    <source>
        <dbReference type="ARBA" id="ARBA00022555"/>
    </source>
</evidence>
<dbReference type="PANTHER" id="PTHR11807:SF12">
    <property type="entry name" value="CYTOPLASMIC TRNA 2-THIOLATION PROTEIN 1"/>
    <property type="match status" value="1"/>
</dbReference>
<comment type="function">
    <text evidence="6">Plays a central role in 2-thiolation of mcm(5)S(2)U at tRNA wobble positions of tRNA(Lys), tRNA(Glu) and tRNA(Gln). Directly binds tRNAs and probably acts by catalyzing adenylation of tRNAs, an intermediate required for 2-thiolation. It is unclear whether it acts as a sulfurtransferase that transfers sulfur from thiocarboxylated URM1 onto the uridine of tRNAs at wobble position.</text>
</comment>
<organism evidence="10 11">
    <name type="scientific">Syphacia muris</name>
    <dbReference type="NCBI Taxonomy" id="451379"/>
    <lineage>
        <taxon>Eukaryota</taxon>
        <taxon>Metazoa</taxon>
        <taxon>Ecdysozoa</taxon>
        <taxon>Nematoda</taxon>
        <taxon>Chromadorea</taxon>
        <taxon>Rhabditida</taxon>
        <taxon>Spirurina</taxon>
        <taxon>Oxyuridomorpha</taxon>
        <taxon>Oxyuroidea</taxon>
        <taxon>Oxyuridae</taxon>
        <taxon>Syphacia</taxon>
    </lineage>
</organism>
<dbReference type="PANTHER" id="PTHR11807">
    <property type="entry name" value="ATPASES OF THE PP SUPERFAMILY-RELATED"/>
    <property type="match status" value="1"/>
</dbReference>